<dbReference type="EMBL" id="JWHR01000143">
    <property type="protein sequence ID" value="KHS55820.1"/>
    <property type="molecule type" value="Genomic_DNA"/>
</dbReference>
<accession>A0A0B3WMQ3</accession>
<comment type="similarity">
    <text evidence="1">Belongs to the LysR transcriptional regulatory family.</text>
</comment>
<dbReference type="SUPFAM" id="SSF53850">
    <property type="entry name" value="Periplasmic binding protein-like II"/>
    <property type="match status" value="1"/>
</dbReference>
<dbReference type="Gene3D" id="3.40.190.290">
    <property type="match status" value="1"/>
</dbReference>
<dbReference type="PANTHER" id="PTHR30126">
    <property type="entry name" value="HTH-TYPE TRANSCRIPTIONAL REGULATOR"/>
    <property type="match status" value="1"/>
</dbReference>
<dbReference type="GO" id="GO:0000976">
    <property type="term" value="F:transcription cis-regulatory region binding"/>
    <property type="evidence" value="ECO:0007669"/>
    <property type="project" value="TreeGrafter"/>
</dbReference>
<dbReference type="OrthoDB" id="9785745at2"/>
<dbReference type="Pfam" id="PF03466">
    <property type="entry name" value="LysR_substrate"/>
    <property type="match status" value="1"/>
</dbReference>
<dbReference type="PANTHER" id="PTHR30126:SF39">
    <property type="entry name" value="HTH-TYPE TRANSCRIPTIONAL REGULATOR CYSL"/>
    <property type="match status" value="1"/>
</dbReference>
<keyword evidence="2" id="KW-0805">Transcription regulation</keyword>
<dbReference type="RefSeq" id="WP_039681111.1">
    <property type="nucleotide sequence ID" value="NZ_JWHR01000143.1"/>
</dbReference>
<evidence type="ECO:0000256" key="1">
    <source>
        <dbReference type="ARBA" id="ARBA00009437"/>
    </source>
</evidence>
<dbReference type="InterPro" id="IPR005119">
    <property type="entry name" value="LysR_subst-bd"/>
</dbReference>
<protein>
    <submittedName>
        <fullName evidence="5">LysR family transcriptional regulator</fullName>
    </submittedName>
</protein>
<evidence type="ECO:0000256" key="3">
    <source>
        <dbReference type="ARBA" id="ARBA00023163"/>
    </source>
</evidence>
<reference evidence="5 6" key="1">
    <citation type="submission" date="2014-12" db="EMBL/GenBank/DDBJ databases">
        <title>Draft genome sequence of Terrisporobacter sp. 08-306576, isolated from the blood culture of a bacteremia patient.</title>
        <authorList>
            <person name="Lund L.C."/>
            <person name="Sydenham T.V."/>
            <person name="Hogh S.V."/>
            <person name="Skov M.N."/>
            <person name="Kemp M."/>
            <person name="Justesen U.S."/>
        </authorList>
    </citation>
    <scope>NUCLEOTIDE SEQUENCE [LARGE SCALE GENOMIC DNA]</scope>
    <source>
        <strain evidence="5 6">08-306576</strain>
    </source>
</reference>
<name>A0A0B3WMQ3_9FIRM</name>
<evidence type="ECO:0000256" key="2">
    <source>
        <dbReference type="ARBA" id="ARBA00023015"/>
    </source>
</evidence>
<feature type="non-terminal residue" evidence="5">
    <location>
        <position position="1"/>
    </location>
</feature>
<comment type="caution">
    <text evidence="5">The sequence shown here is derived from an EMBL/GenBank/DDBJ whole genome shotgun (WGS) entry which is preliminary data.</text>
</comment>
<keyword evidence="6" id="KW-1185">Reference proteome</keyword>
<organism evidence="5 6">
    <name type="scientific">Terrisporobacter othiniensis</name>
    <dbReference type="NCBI Taxonomy" id="1577792"/>
    <lineage>
        <taxon>Bacteria</taxon>
        <taxon>Bacillati</taxon>
        <taxon>Bacillota</taxon>
        <taxon>Clostridia</taxon>
        <taxon>Peptostreptococcales</taxon>
        <taxon>Peptostreptococcaceae</taxon>
        <taxon>Terrisporobacter</taxon>
    </lineage>
</organism>
<dbReference type="GO" id="GO:0006355">
    <property type="term" value="P:regulation of DNA-templated transcription"/>
    <property type="evidence" value="ECO:0007669"/>
    <property type="project" value="TreeGrafter"/>
</dbReference>
<evidence type="ECO:0000313" key="6">
    <source>
        <dbReference type="Proteomes" id="UP000031189"/>
    </source>
</evidence>
<proteinExistence type="inferred from homology"/>
<dbReference type="AlphaFoldDB" id="A0A0B3WMQ3"/>
<gene>
    <name evidence="5" type="ORF">QX51_17085</name>
</gene>
<feature type="domain" description="LysR substrate-binding" evidence="4">
    <location>
        <begin position="34"/>
        <end position="234"/>
    </location>
</feature>
<sequence>YITENGEILYKRAKEILNLLDMTMGELHNTKSNVEGHLKIGASLTIGEYILPNFLKNFCSKYPNVQIEVLIENTKSICDKLSNIILDIGLVEGTVSSPNLNQTYFYEDKMVLAMPYNIEIDEDNFSLDLLKNYNWIGREKGSGTREYLDIYLNSSKIQPKNIMVFGSNYAVKEAVKNNIGITIISNLIAYPSYLNKELKILTLDNNFTRNFSYILANNITHSKASDLFIKELKDFVLTL</sequence>
<dbReference type="Proteomes" id="UP000031189">
    <property type="component" value="Unassembled WGS sequence"/>
</dbReference>
<keyword evidence="3" id="KW-0804">Transcription</keyword>
<dbReference type="STRING" id="1577792.QX51_17085"/>
<evidence type="ECO:0000313" key="5">
    <source>
        <dbReference type="EMBL" id="KHS55820.1"/>
    </source>
</evidence>
<evidence type="ECO:0000259" key="4">
    <source>
        <dbReference type="Pfam" id="PF03466"/>
    </source>
</evidence>